<keyword evidence="3" id="KW-0288">FMN</keyword>
<evidence type="ECO:0000313" key="6">
    <source>
        <dbReference type="EMBL" id="MBB4684110.1"/>
    </source>
</evidence>
<accession>A0A840IQD9</accession>
<evidence type="ECO:0000256" key="4">
    <source>
        <dbReference type="ARBA" id="ARBA00038054"/>
    </source>
</evidence>
<dbReference type="GO" id="GO:0016646">
    <property type="term" value="F:oxidoreductase activity, acting on the CH-NH group of donors, NAD or NADP as acceptor"/>
    <property type="evidence" value="ECO:0007669"/>
    <property type="project" value="UniProtKB-ARBA"/>
</dbReference>
<evidence type="ECO:0000259" key="5">
    <source>
        <dbReference type="SMART" id="SM00903"/>
    </source>
</evidence>
<feature type="domain" description="Flavin reductase like" evidence="5">
    <location>
        <begin position="19"/>
        <end position="166"/>
    </location>
</feature>
<name>A0A840IQD9_9PSEU</name>
<gene>
    <name evidence="6" type="ORF">BJY18_001595</name>
</gene>
<sequence>MYSSSTDEDHGAFVWMVKNAIVPRPIAWVSTVAVDGTRNLAPFSYFAPVVMDPPTVLFSVTGRTDTLANIEARRQFAITIALAGQEELIAATAAEEPAEVDEATRAGLRWEDGHRIAVPHPAGGGPSLECELLETREFRGSRLVFGEVLGVVVDDRLLRADGRLDQDRYRPVGRMGGATFTRVGNWSRHPVPPAGG</sequence>
<dbReference type="RefSeq" id="WP_184778968.1">
    <property type="nucleotide sequence ID" value="NZ_JACHMG010000001.1"/>
</dbReference>
<protein>
    <submittedName>
        <fullName evidence="6">Flavin reductase (DIM6/NTAB) family NADH-FMN oxidoreductase RutF</fullName>
    </submittedName>
</protein>
<evidence type="ECO:0000313" key="7">
    <source>
        <dbReference type="Proteomes" id="UP000581769"/>
    </source>
</evidence>
<comment type="similarity">
    <text evidence="4">Belongs to the flavoredoxin family.</text>
</comment>
<evidence type="ECO:0000256" key="1">
    <source>
        <dbReference type="ARBA" id="ARBA00001917"/>
    </source>
</evidence>
<keyword evidence="2" id="KW-0285">Flavoprotein</keyword>
<reference evidence="6 7" key="1">
    <citation type="submission" date="2020-08" db="EMBL/GenBank/DDBJ databases">
        <title>Sequencing the genomes of 1000 actinobacteria strains.</title>
        <authorList>
            <person name="Klenk H.-P."/>
        </authorList>
    </citation>
    <scope>NUCLEOTIDE SEQUENCE [LARGE SCALE GENOMIC DNA]</scope>
    <source>
        <strain evidence="6 7">DSM 45859</strain>
    </source>
</reference>
<dbReference type="SUPFAM" id="SSF50475">
    <property type="entry name" value="FMN-binding split barrel"/>
    <property type="match status" value="1"/>
</dbReference>
<dbReference type="GO" id="GO:0010181">
    <property type="term" value="F:FMN binding"/>
    <property type="evidence" value="ECO:0007669"/>
    <property type="project" value="InterPro"/>
</dbReference>
<dbReference type="Pfam" id="PF01613">
    <property type="entry name" value="Flavin_Reduct"/>
    <property type="match status" value="1"/>
</dbReference>
<keyword evidence="7" id="KW-1185">Reference proteome</keyword>
<proteinExistence type="inferred from homology"/>
<dbReference type="InterPro" id="IPR002563">
    <property type="entry name" value="Flavin_Rdtase-like_dom"/>
</dbReference>
<comment type="cofactor">
    <cofactor evidence="1">
        <name>FMN</name>
        <dbReference type="ChEBI" id="CHEBI:58210"/>
    </cofactor>
</comment>
<dbReference type="PANTHER" id="PTHR33798:SF5">
    <property type="entry name" value="FLAVIN REDUCTASE LIKE DOMAIN-CONTAINING PROTEIN"/>
    <property type="match status" value="1"/>
</dbReference>
<comment type="caution">
    <text evidence="6">The sequence shown here is derived from an EMBL/GenBank/DDBJ whole genome shotgun (WGS) entry which is preliminary data.</text>
</comment>
<evidence type="ECO:0000256" key="3">
    <source>
        <dbReference type="ARBA" id="ARBA00022643"/>
    </source>
</evidence>
<dbReference type="InterPro" id="IPR012349">
    <property type="entry name" value="Split_barrel_FMN-bd"/>
</dbReference>
<dbReference type="Gene3D" id="2.30.110.10">
    <property type="entry name" value="Electron Transport, Fmn-binding Protein, Chain A"/>
    <property type="match status" value="1"/>
</dbReference>
<dbReference type="PANTHER" id="PTHR33798">
    <property type="entry name" value="FLAVOPROTEIN OXYGENASE"/>
    <property type="match status" value="1"/>
</dbReference>
<dbReference type="EMBL" id="JACHMG010000001">
    <property type="protein sequence ID" value="MBB4684110.1"/>
    <property type="molecule type" value="Genomic_DNA"/>
</dbReference>
<organism evidence="6 7">
    <name type="scientific">Amycolatopsis jiangsuensis</name>
    <dbReference type="NCBI Taxonomy" id="1181879"/>
    <lineage>
        <taxon>Bacteria</taxon>
        <taxon>Bacillati</taxon>
        <taxon>Actinomycetota</taxon>
        <taxon>Actinomycetes</taxon>
        <taxon>Pseudonocardiales</taxon>
        <taxon>Pseudonocardiaceae</taxon>
        <taxon>Amycolatopsis</taxon>
    </lineage>
</organism>
<evidence type="ECO:0000256" key="2">
    <source>
        <dbReference type="ARBA" id="ARBA00022630"/>
    </source>
</evidence>
<dbReference type="AlphaFoldDB" id="A0A840IQD9"/>
<dbReference type="Proteomes" id="UP000581769">
    <property type="component" value="Unassembled WGS sequence"/>
</dbReference>
<dbReference type="SMART" id="SM00903">
    <property type="entry name" value="Flavin_Reduct"/>
    <property type="match status" value="1"/>
</dbReference>